<reference evidence="4" key="1">
    <citation type="submission" date="2019-04" db="EMBL/GenBank/DDBJ databases">
        <title>Draft genome sequence of Pseudonocardiaceae bacterium SL3-2-4.</title>
        <authorList>
            <person name="Ningsih F."/>
            <person name="Yokota A."/>
            <person name="Sakai Y."/>
            <person name="Nanatani K."/>
            <person name="Yabe S."/>
            <person name="Oetari A."/>
            <person name="Sjamsuridzal W."/>
        </authorList>
    </citation>
    <scope>NUCLEOTIDE SEQUENCE [LARGE SCALE GENOMIC DNA]</scope>
    <source>
        <strain evidence="4">SL3-2-4</strain>
    </source>
</reference>
<accession>A0A4D4JB30</accession>
<dbReference type="PANTHER" id="PTHR31956">
    <property type="entry name" value="NON-SPECIFIC PHOSPHOLIPASE C4-RELATED"/>
    <property type="match status" value="1"/>
</dbReference>
<proteinExistence type="predicted"/>
<evidence type="ECO:0000256" key="2">
    <source>
        <dbReference type="ARBA" id="ARBA00023026"/>
    </source>
</evidence>
<organism evidence="3 4">
    <name type="scientific">Gandjariella thermophila</name>
    <dbReference type="NCBI Taxonomy" id="1931992"/>
    <lineage>
        <taxon>Bacteria</taxon>
        <taxon>Bacillati</taxon>
        <taxon>Actinomycetota</taxon>
        <taxon>Actinomycetes</taxon>
        <taxon>Pseudonocardiales</taxon>
        <taxon>Pseudonocardiaceae</taxon>
        <taxon>Gandjariella</taxon>
    </lineage>
</organism>
<dbReference type="InterPro" id="IPR007312">
    <property type="entry name" value="Phosphoesterase"/>
</dbReference>
<dbReference type="Gene3D" id="3.40.720.10">
    <property type="entry name" value="Alkaline Phosphatase, subunit A"/>
    <property type="match status" value="1"/>
</dbReference>
<dbReference type="AlphaFoldDB" id="A0A4D4JB30"/>
<comment type="caution">
    <text evidence="3">The sequence shown here is derived from an EMBL/GenBank/DDBJ whole genome shotgun (WGS) entry which is preliminary data.</text>
</comment>
<gene>
    <name evidence="3" type="ORF">GTS_32320</name>
</gene>
<dbReference type="Pfam" id="PF04185">
    <property type="entry name" value="Phosphoesterase"/>
    <property type="match status" value="1"/>
</dbReference>
<sequence length="286" mass="30104">MVVLALAGCVRQSTAPAPESPPTSVPGVPAALPRPDHVLVVIFENKSYAQVIGAPEAPYLTSLARAGANFTDAHGETHPSQPNYVRLLSGSTRGVTDDSCPRNLGDAPNLARQLLDAGLSFAGYSEDLPADGFTGCASPDGRYARKHNPWADFASVPAAANRAAGDFPADLATLPTVSFLIPNMCDDMHDCPVSAGDAWAGRTLPGYVDWAAHHNSLLIVTFDEDNGTADNHIPTILVGPMVRPGDTARRINHDTLLRTLEDMYGLPPLGAAAATPPITGIWTTRP</sequence>
<evidence type="ECO:0000313" key="4">
    <source>
        <dbReference type="Proteomes" id="UP000298860"/>
    </source>
</evidence>
<dbReference type="GO" id="GO:0042578">
    <property type="term" value="F:phosphoric ester hydrolase activity"/>
    <property type="evidence" value="ECO:0007669"/>
    <property type="project" value="UniProtKB-ARBA"/>
</dbReference>
<evidence type="ECO:0000313" key="3">
    <source>
        <dbReference type="EMBL" id="GDY31599.1"/>
    </source>
</evidence>
<dbReference type="InterPro" id="IPR017850">
    <property type="entry name" value="Alkaline_phosphatase_core_sf"/>
</dbReference>
<protein>
    <submittedName>
        <fullName evidence="3">Acid phosphatase</fullName>
    </submittedName>
</protein>
<evidence type="ECO:0000256" key="1">
    <source>
        <dbReference type="ARBA" id="ARBA00022801"/>
    </source>
</evidence>
<keyword evidence="4" id="KW-1185">Reference proteome</keyword>
<dbReference type="PANTHER" id="PTHR31956:SF1">
    <property type="entry name" value="NON-SPECIFIC PHOSPHOLIPASE C1"/>
    <property type="match status" value="1"/>
</dbReference>
<dbReference type="SUPFAM" id="SSF53649">
    <property type="entry name" value="Alkaline phosphatase-like"/>
    <property type="match status" value="1"/>
</dbReference>
<keyword evidence="2" id="KW-0843">Virulence</keyword>
<name>A0A4D4JB30_9PSEU</name>
<dbReference type="Proteomes" id="UP000298860">
    <property type="component" value="Unassembled WGS sequence"/>
</dbReference>
<keyword evidence="1" id="KW-0378">Hydrolase</keyword>
<dbReference type="EMBL" id="BJFL01000015">
    <property type="protein sequence ID" value="GDY31599.1"/>
    <property type="molecule type" value="Genomic_DNA"/>
</dbReference>